<comment type="similarity">
    <text evidence="6">Belongs to the formate--tetrahydrofolate ligase family.</text>
</comment>
<dbReference type="EMBL" id="LNQR01000117">
    <property type="protein sequence ID" value="KWT78294.1"/>
    <property type="molecule type" value="Genomic_DNA"/>
</dbReference>
<dbReference type="CDD" id="cd00477">
    <property type="entry name" value="FTHFS"/>
    <property type="match status" value="1"/>
</dbReference>
<dbReference type="PROSITE" id="PS00722">
    <property type="entry name" value="FTHFS_2"/>
    <property type="match status" value="1"/>
</dbReference>
<evidence type="ECO:0000256" key="1">
    <source>
        <dbReference type="ARBA" id="ARBA00004777"/>
    </source>
</evidence>
<protein>
    <recommendedName>
        <fullName evidence="6">Formate--tetrahydrofolate ligase</fullName>
        <ecNumber evidence="6">6.3.4.3</ecNumber>
    </recommendedName>
    <alternativeName>
        <fullName evidence="6">Formyltetrahydrofolate synthetase</fullName>
        <shortName evidence="6">FHS</shortName>
        <shortName evidence="6">FTHFS</shortName>
    </alternativeName>
</protein>
<dbReference type="InterPro" id="IPR027417">
    <property type="entry name" value="P-loop_NTPase"/>
</dbReference>
<reference evidence="7 8" key="1">
    <citation type="submission" date="2015-11" db="EMBL/GenBank/DDBJ databases">
        <authorList>
            <person name="Lin W."/>
        </authorList>
    </citation>
    <scope>NUCLEOTIDE SEQUENCE [LARGE SCALE GENOMIC DNA]</scope>
    <source>
        <strain evidence="7 8">HCH-1</strain>
    </source>
</reference>
<dbReference type="InterPro" id="IPR000559">
    <property type="entry name" value="Formate_THF_ligase"/>
</dbReference>
<dbReference type="Pfam" id="PF01268">
    <property type="entry name" value="FTHFS"/>
    <property type="match status" value="1"/>
</dbReference>
<dbReference type="NCBIfam" id="NF010032">
    <property type="entry name" value="PRK13507.1"/>
    <property type="match status" value="1"/>
</dbReference>
<sequence length="587" mass="63830">MPLDPTKHADWEIAEAAEKNMKTVYQLAEELGLPKDELLPHGHYVAKIDFKRLLSRLSSRPDGKYVDVTAITPTPLGEGKSTSTIGLVQGLGKRKKNVIAAIRQPSGGPTMNIKGSAAGGGLSQCVPLTPFSLGLTGDINAIINSHNLSMVALTSRMQHELNYTDDQLAKRKLRRLDVDPRRVQQGWIMDFCAQSLRKMIIGIGGKMDGFMMESRFDIAVSSEIMAILSVATDLKDFRERMGRIVLAYDRAGNPVTTKDLEVDGAMTAWMVEALNPNLLQTIEGQPVLVHAGPFANIAIGQSSVIADRVGLKLADYNVTESGFGADIGFEKFWNLKCRYSGLKPNAAVIVATIRALKCHGGAPIPVPGKPIPEEYKSENVGWVDKGCVNLIHHLKNVKSAGINPVVCINAFYTDTDAEINAVRKNAEAAGARVALSRHWEKGGEGALELADAVIDACNETNNFQFLYPLEMPLTQRIEKIATQIYAADGVDYSPDALKKAKAIETDPELSKLGTCMVKTHLSVSDNPNKKGVPKDWRLFVRDILLFKGAGFVVPVAGDIKLMPGTSSDPAYRRVDVDVETGKVKGLF</sequence>
<keyword evidence="4 6" id="KW-0547">Nucleotide-binding</keyword>
<comment type="pathway">
    <text evidence="1 6">One-carbon metabolism; tetrahydrofolate interconversion.</text>
</comment>
<name>A0ABR5SBU0_9BACT</name>
<evidence type="ECO:0000256" key="6">
    <source>
        <dbReference type="HAMAP-Rule" id="MF_01543"/>
    </source>
</evidence>
<comment type="caution">
    <text evidence="7">The sequence shown here is derived from an EMBL/GenBank/DDBJ whole genome shotgun (WGS) entry which is preliminary data.</text>
</comment>
<dbReference type="HAMAP" id="MF_01543">
    <property type="entry name" value="FTHFS"/>
    <property type="match status" value="1"/>
</dbReference>
<dbReference type="PROSITE" id="PS00721">
    <property type="entry name" value="FTHFS_1"/>
    <property type="match status" value="1"/>
</dbReference>
<dbReference type="Gene3D" id="3.40.50.300">
    <property type="entry name" value="P-loop containing nucleotide triphosphate hydrolases"/>
    <property type="match status" value="1"/>
</dbReference>
<dbReference type="Proteomes" id="UP000060487">
    <property type="component" value="Unassembled WGS sequence"/>
</dbReference>
<dbReference type="SUPFAM" id="SSF52540">
    <property type="entry name" value="P-loop containing nucleoside triphosphate hydrolases"/>
    <property type="match status" value="1"/>
</dbReference>
<evidence type="ECO:0000313" key="7">
    <source>
        <dbReference type="EMBL" id="KWT78294.1"/>
    </source>
</evidence>
<feature type="binding site" evidence="6">
    <location>
        <begin position="74"/>
        <end position="81"/>
    </location>
    <ligand>
        <name>ATP</name>
        <dbReference type="ChEBI" id="CHEBI:30616"/>
    </ligand>
</feature>
<evidence type="ECO:0000256" key="3">
    <source>
        <dbReference type="ARBA" id="ARBA00022598"/>
    </source>
</evidence>
<dbReference type="GO" id="GO:0004329">
    <property type="term" value="F:formate-tetrahydrofolate ligase activity"/>
    <property type="evidence" value="ECO:0007669"/>
    <property type="project" value="UniProtKB-EC"/>
</dbReference>
<keyword evidence="2 6" id="KW-0554">One-carbon metabolism</keyword>
<keyword evidence="8" id="KW-1185">Reference proteome</keyword>
<proteinExistence type="inferred from homology"/>
<dbReference type="Gene3D" id="3.30.1510.10">
    <property type="entry name" value="Domain 2, N(10)-formyltetrahydrofolate synthetase"/>
    <property type="match status" value="1"/>
</dbReference>
<dbReference type="RefSeq" id="WP_085053519.1">
    <property type="nucleotide sequence ID" value="NZ_LNQR01000117.1"/>
</dbReference>
<dbReference type="InterPro" id="IPR020628">
    <property type="entry name" value="Formate_THF_ligase_CS"/>
</dbReference>
<evidence type="ECO:0000256" key="4">
    <source>
        <dbReference type="ARBA" id="ARBA00022741"/>
    </source>
</evidence>
<evidence type="ECO:0000256" key="5">
    <source>
        <dbReference type="ARBA" id="ARBA00022840"/>
    </source>
</evidence>
<keyword evidence="3 6" id="KW-0436">Ligase</keyword>
<dbReference type="EC" id="6.3.4.3" evidence="6"/>
<keyword evidence="5 6" id="KW-0067">ATP-binding</keyword>
<gene>
    <name evidence="6" type="primary">fhs</name>
    <name evidence="7" type="ORF">ASN18_2899</name>
</gene>
<comment type="catalytic activity">
    <reaction evidence="6">
        <text>(6S)-5,6,7,8-tetrahydrofolate + formate + ATP = (6R)-10-formyltetrahydrofolate + ADP + phosphate</text>
        <dbReference type="Rhea" id="RHEA:20221"/>
        <dbReference type="ChEBI" id="CHEBI:15740"/>
        <dbReference type="ChEBI" id="CHEBI:30616"/>
        <dbReference type="ChEBI" id="CHEBI:43474"/>
        <dbReference type="ChEBI" id="CHEBI:57453"/>
        <dbReference type="ChEBI" id="CHEBI:195366"/>
        <dbReference type="ChEBI" id="CHEBI:456216"/>
        <dbReference type="EC" id="6.3.4.3"/>
    </reaction>
</comment>
<accession>A0ABR5SBU0</accession>
<dbReference type="Gene3D" id="3.10.410.10">
    <property type="entry name" value="Formyltetrahydrofolate synthetase, domain 3"/>
    <property type="match status" value="1"/>
</dbReference>
<organism evidence="7 8">
    <name type="scientific">Candidatus Magnetominusculus xianensis</name>
    <dbReference type="NCBI Taxonomy" id="1748249"/>
    <lineage>
        <taxon>Bacteria</taxon>
        <taxon>Pseudomonadati</taxon>
        <taxon>Nitrospirota</taxon>
        <taxon>Nitrospiria</taxon>
        <taxon>Nitrospirales</taxon>
        <taxon>Nitrospiraceae</taxon>
        <taxon>Candidatus Magnetominusculus</taxon>
    </lineage>
</organism>
<evidence type="ECO:0000256" key="2">
    <source>
        <dbReference type="ARBA" id="ARBA00022563"/>
    </source>
</evidence>
<evidence type="ECO:0000313" key="8">
    <source>
        <dbReference type="Proteomes" id="UP000060487"/>
    </source>
</evidence>